<proteinExistence type="predicted"/>
<sequence length="283" mass="30899">MIILQVSVAQINAQLGDVNANLNTHQDYIKQAAALGSQLLLFPELSLTGYQLQSSVREVAMKRDDARLKELAQLAPHMSVIVGFVEQAAPGEYYNAMAWLLGGTVVAVHRKINLPTYGGLEEGKWFHSGDATTSVCLDDNWRGSVLICADLWNPPLVHCALLDKPEILLAPINSASSIVSKDFSNEDNWLVNVKFYAVLYGTPVLMANRYGPEGEAWFWGGSCILSATGELLAQAEDGETLITATLSLDDIDKARFELPTMRDSNTPLITRLVVVGQLYMAAC</sequence>
<evidence type="ECO:0000313" key="4">
    <source>
        <dbReference type="Proteomes" id="UP000596337"/>
    </source>
</evidence>
<dbReference type="EMBL" id="CP069197">
    <property type="protein sequence ID" value="QRG84624.1"/>
    <property type="molecule type" value="Genomic_DNA"/>
</dbReference>
<organism evidence="3 4">
    <name type="scientific">Vibrio diabolicus</name>
    <dbReference type="NCBI Taxonomy" id="50719"/>
    <lineage>
        <taxon>Bacteria</taxon>
        <taxon>Pseudomonadati</taxon>
        <taxon>Pseudomonadota</taxon>
        <taxon>Gammaproteobacteria</taxon>
        <taxon>Vibrionales</taxon>
        <taxon>Vibrionaceae</taxon>
        <taxon>Vibrio</taxon>
        <taxon>Vibrio diabolicus subgroup</taxon>
    </lineage>
</organism>
<dbReference type="PANTHER" id="PTHR43674">
    <property type="entry name" value="NITRILASE C965.09-RELATED"/>
    <property type="match status" value="1"/>
</dbReference>
<dbReference type="PROSITE" id="PS50263">
    <property type="entry name" value="CN_HYDROLASE"/>
    <property type="match status" value="1"/>
</dbReference>
<dbReference type="AlphaFoldDB" id="A0AA92R8J1"/>
<dbReference type="GO" id="GO:0050126">
    <property type="term" value="F:N-carbamoylputrescine amidase activity"/>
    <property type="evidence" value="ECO:0007669"/>
    <property type="project" value="TreeGrafter"/>
</dbReference>
<dbReference type="PANTHER" id="PTHR43674:SF2">
    <property type="entry name" value="BETA-UREIDOPROPIONASE"/>
    <property type="match status" value="1"/>
</dbReference>
<dbReference type="Pfam" id="PF00795">
    <property type="entry name" value="CN_hydrolase"/>
    <property type="match status" value="1"/>
</dbReference>
<evidence type="ECO:0000259" key="2">
    <source>
        <dbReference type="PROSITE" id="PS50263"/>
    </source>
</evidence>
<dbReference type="CDD" id="cd07586">
    <property type="entry name" value="nitrilase_8"/>
    <property type="match status" value="1"/>
</dbReference>
<dbReference type="SUPFAM" id="SSF56317">
    <property type="entry name" value="Carbon-nitrogen hydrolase"/>
    <property type="match status" value="1"/>
</dbReference>
<dbReference type="InterPro" id="IPR036526">
    <property type="entry name" value="C-N_Hydrolase_sf"/>
</dbReference>
<dbReference type="GO" id="GO:0033388">
    <property type="term" value="P:putrescine biosynthetic process from arginine"/>
    <property type="evidence" value="ECO:0007669"/>
    <property type="project" value="TreeGrafter"/>
</dbReference>
<reference evidence="3 4" key="1">
    <citation type="submission" date="2021-01" db="EMBL/GenBank/DDBJ databases">
        <title>Characterization of a novel blaVMB-2- harboring plasmid in Vibrio diabolicus.</title>
        <authorList>
            <person name="Liu M."/>
        </authorList>
    </citation>
    <scope>NUCLEOTIDE SEQUENCE [LARGE SCALE GENOMIC DNA]</scope>
    <source>
        <strain evidence="3 4">SLV18</strain>
    </source>
</reference>
<dbReference type="InterPro" id="IPR050345">
    <property type="entry name" value="Aliph_Amidase/BUP"/>
</dbReference>
<name>A0AA92R8J1_9VIBR</name>
<dbReference type="Gene3D" id="3.60.110.10">
    <property type="entry name" value="Carbon-nitrogen hydrolase"/>
    <property type="match status" value="1"/>
</dbReference>
<gene>
    <name evidence="3" type="ORF">JOS67_20920</name>
</gene>
<dbReference type="Proteomes" id="UP000596337">
    <property type="component" value="Chromosome 2"/>
</dbReference>
<keyword evidence="1" id="KW-0378">Hydrolase</keyword>
<protein>
    <submittedName>
        <fullName evidence="3">NAD+ synthetase</fullName>
    </submittedName>
</protein>
<evidence type="ECO:0000256" key="1">
    <source>
        <dbReference type="ARBA" id="ARBA00022801"/>
    </source>
</evidence>
<evidence type="ECO:0000313" key="3">
    <source>
        <dbReference type="EMBL" id="QRG84624.1"/>
    </source>
</evidence>
<feature type="domain" description="CN hydrolase" evidence="2">
    <location>
        <begin position="4"/>
        <end position="248"/>
    </location>
</feature>
<dbReference type="InterPro" id="IPR003010">
    <property type="entry name" value="C-N_Hydrolase"/>
</dbReference>
<accession>A0AA92R8J1</accession>
<dbReference type="RefSeq" id="WP_203347349.1">
    <property type="nucleotide sequence ID" value="NZ_CP069197.1"/>
</dbReference>